<dbReference type="InterPro" id="IPR013768">
    <property type="entry name" value="ICAM_N"/>
</dbReference>
<accession>A0A6J0SGL5</accession>
<name>A0A6J0SGL5_9SAUR</name>
<dbReference type="RefSeq" id="XP_020633963.2">
    <property type="nucleotide sequence ID" value="XM_020778304.2"/>
</dbReference>
<comment type="similarity">
    <text evidence="2">Belongs to the immunoglobulin superfamily. ICAM family.</text>
</comment>
<dbReference type="InterPro" id="IPR047012">
    <property type="entry name" value="ICAM_VCAM"/>
</dbReference>
<feature type="signal peptide" evidence="13">
    <location>
        <begin position="1"/>
        <end position="29"/>
    </location>
</feature>
<dbReference type="InterPro" id="IPR013783">
    <property type="entry name" value="Ig-like_fold"/>
</dbReference>
<keyword evidence="3 12" id="KW-0812">Transmembrane</keyword>
<dbReference type="Pfam" id="PF21146">
    <property type="entry name" value="ICAM1_3_5_D2"/>
    <property type="match status" value="1"/>
</dbReference>
<dbReference type="Pfam" id="PF03921">
    <property type="entry name" value="ICAM_N"/>
    <property type="match status" value="1"/>
</dbReference>
<dbReference type="Proteomes" id="UP001652642">
    <property type="component" value="Chromosome 2"/>
</dbReference>
<evidence type="ECO:0000256" key="11">
    <source>
        <dbReference type="ARBA" id="ARBA00023319"/>
    </source>
</evidence>
<evidence type="ECO:0000256" key="5">
    <source>
        <dbReference type="ARBA" id="ARBA00022737"/>
    </source>
</evidence>
<dbReference type="InterPro" id="IPR036179">
    <property type="entry name" value="Ig-like_dom_sf"/>
</dbReference>
<evidence type="ECO:0000256" key="6">
    <source>
        <dbReference type="ARBA" id="ARBA00022889"/>
    </source>
</evidence>
<keyword evidence="7 12" id="KW-1133">Transmembrane helix</keyword>
<evidence type="ECO:0000256" key="7">
    <source>
        <dbReference type="ARBA" id="ARBA00022989"/>
    </source>
</evidence>
<dbReference type="PROSITE" id="PS50835">
    <property type="entry name" value="IG_LIKE"/>
    <property type="match status" value="1"/>
</dbReference>
<keyword evidence="6" id="KW-0130">Cell adhesion</keyword>
<evidence type="ECO:0000259" key="14">
    <source>
        <dbReference type="PROSITE" id="PS50835"/>
    </source>
</evidence>
<evidence type="ECO:0000256" key="1">
    <source>
        <dbReference type="ARBA" id="ARBA00004479"/>
    </source>
</evidence>
<keyword evidence="15" id="KW-1185">Reference proteome</keyword>
<feature type="chain" id="PRO_5046529522" evidence="13">
    <location>
        <begin position="30"/>
        <end position="545"/>
    </location>
</feature>
<dbReference type="GO" id="GO:0098609">
    <property type="term" value="P:cell-cell adhesion"/>
    <property type="evidence" value="ECO:0007669"/>
    <property type="project" value="InterPro"/>
</dbReference>
<evidence type="ECO:0000256" key="10">
    <source>
        <dbReference type="ARBA" id="ARBA00023180"/>
    </source>
</evidence>
<evidence type="ECO:0000256" key="3">
    <source>
        <dbReference type="ARBA" id="ARBA00022692"/>
    </source>
</evidence>
<keyword evidence="10" id="KW-0325">Glycoprotein</keyword>
<dbReference type="Gene3D" id="2.60.40.10">
    <property type="entry name" value="Immunoglobulins"/>
    <property type="match status" value="5"/>
</dbReference>
<dbReference type="KEGG" id="pvt:110070610"/>
<dbReference type="InterPro" id="IPR048679">
    <property type="entry name" value="ICAM1_3_5_D2"/>
</dbReference>
<dbReference type="GeneID" id="110070610"/>
<evidence type="ECO:0000256" key="12">
    <source>
        <dbReference type="SAM" id="Phobius"/>
    </source>
</evidence>
<dbReference type="AlphaFoldDB" id="A0A6J0SGL5"/>
<dbReference type="InterPro" id="IPR007110">
    <property type="entry name" value="Ig-like_dom"/>
</dbReference>
<evidence type="ECO:0000313" key="16">
    <source>
        <dbReference type="RefSeq" id="XP_020633963.2"/>
    </source>
</evidence>
<dbReference type="PRINTS" id="PR01472">
    <property type="entry name" value="ICAMVCAM1"/>
</dbReference>
<evidence type="ECO:0000313" key="15">
    <source>
        <dbReference type="Proteomes" id="UP001652642"/>
    </source>
</evidence>
<evidence type="ECO:0000256" key="13">
    <source>
        <dbReference type="SAM" id="SignalP"/>
    </source>
</evidence>
<keyword evidence="5" id="KW-0677">Repeat</keyword>
<dbReference type="GO" id="GO:0005178">
    <property type="term" value="F:integrin binding"/>
    <property type="evidence" value="ECO:0007669"/>
    <property type="project" value="InterPro"/>
</dbReference>
<evidence type="ECO:0000256" key="8">
    <source>
        <dbReference type="ARBA" id="ARBA00023136"/>
    </source>
</evidence>
<gene>
    <name evidence="16" type="primary">LOC110070610</name>
</gene>
<sequence length="545" mass="59947">MVLLSRIMHPCLFFLVAWSAAGVVKGAAAEDFLHIHPEKPVVEYGTSVVLNCSSSCAPINLETSLKWAEAGTGSTWKSFNFTEVDQWSVAPLCYVNCERTPLDRRANFTVYRAPERVELDLPQKMEVGKEYNLNCHVVDVAPIRNLTVTIFKGGKPLLEKTFENHTKPQPGNITVTYPITVEQQDHNESITCHAALDLRPEGPLLEKPSASQLLEPVAFPMDPLLESPLSAEIGTQMTVTCEVTGVFPAEEAMFELSFAGENLDLSIHVLEETASAQALVHLPSIGNHELICTVSLGPVKRSVNKTVTVFALPKPIPEDDHLKVVVNTTVNVTCKLDGVKSPGVVMQIKDKNQTLASSEDSFIINYEVTTCEEDDGREFLCIAQLQVNGTEVTKNASVKLTVFYAPRITNTSCPSVLTWKEGSMEAFICSAHGNPPPTVECRRDNMVYHIGVQQQIMREHKGVYHCNASNAYGSDAKDVTIVVEFFQLNIVAVALSVLGAAIIISMVTVGYYMYYRSHKVRKYRLKQQAAGNPMEQKCLNGGASV</sequence>
<dbReference type="InParanoid" id="A0A6J0SGL5"/>
<keyword evidence="8 12" id="KW-0472">Membrane</keyword>
<feature type="transmembrane region" description="Helical" evidence="12">
    <location>
        <begin position="490"/>
        <end position="514"/>
    </location>
</feature>
<comment type="subcellular location">
    <subcellularLocation>
        <location evidence="1">Membrane</location>
        <topology evidence="1">Single-pass type I membrane protein</topology>
    </subcellularLocation>
</comment>
<dbReference type="GO" id="GO:0005886">
    <property type="term" value="C:plasma membrane"/>
    <property type="evidence" value="ECO:0007669"/>
    <property type="project" value="TreeGrafter"/>
</dbReference>
<evidence type="ECO:0000256" key="2">
    <source>
        <dbReference type="ARBA" id="ARBA00005925"/>
    </source>
</evidence>
<organism evidence="15 16">
    <name type="scientific">Pogona vitticeps</name>
    <name type="common">central bearded dragon</name>
    <dbReference type="NCBI Taxonomy" id="103695"/>
    <lineage>
        <taxon>Eukaryota</taxon>
        <taxon>Metazoa</taxon>
        <taxon>Chordata</taxon>
        <taxon>Craniata</taxon>
        <taxon>Vertebrata</taxon>
        <taxon>Euteleostomi</taxon>
        <taxon>Lepidosauria</taxon>
        <taxon>Squamata</taxon>
        <taxon>Bifurcata</taxon>
        <taxon>Unidentata</taxon>
        <taxon>Episquamata</taxon>
        <taxon>Toxicofera</taxon>
        <taxon>Iguania</taxon>
        <taxon>Acrodonta</taxon>
        <taxon>Agamidae</taxon>
        <taxon>Amphibolurinae</taxon>
        <taxon>Pogona</taxon>
    </lineage>
</organism>
<keyword evidence="4 13" id="KW-0732">Signal</keyword>
<evidence type="ECO:0000256" key="4">
    <source>
        <dbReference type="ARBA" id="ARBA00022729"/>
    </source>
</evidence>
<reference evidence="15" key="1">
    <citation type="submission" date="2025-05" db="UniProtKB">
        <authorList>
            <consortium name="RefSeq"/>
        </authorList>
    </citation>
    <scope>NUCLEOTIDE SEQUENCE [LARGE SCALE GENOMIC DNA]</scope>
</reference>
<dbReference type="SUPFAM" id="SSF48726">
    <property type="entry name" value="Immunoglobulin"/>
    <property type="match status" value="5"/>
</dbReference>
<keyword evidence="9" id="KW-1015">Disulfide bond</keyword>
<evidence type="ECO:0000256" key="9">
    <source>
        <dbReference type="ARBA" id="ARBA00023157"/>
    </source>
</evidence>
<dbReference type="InterPro" id="IPR003987">
    <property type="entry name" value="ICAM_VCAM_N"/>
</dbReference>
<proteinExistence type="inferred from homology"/>
<keyword evidence="11" id="KW-0393">Immunoglobulin domain</keyword>
<feature type="domain" description="Ig-like" evidence="14">
    <location>
        <begin position="406"/>
        <end position="480"/>
    </location>
</feature>
<reference evidence="16" key="2">
    <citation type="submission" date="2025-08" db="UniProtKB">
        <authorList>
            <consortium name="RefSeq"/>
        </authorList>
    </citation>
    <scope>IDENTIFICATION</scope>
</reference>
<dbReference type="PANTHER" id="PTHR13771:SF9">
    <property type="entry name" value="INTERCELLULAR ADHESION MOLECULE 5"/>
    <property type="match status" value="1"/>
</dbReference>
<dbReference type="PANTHER" id="PTHR13771">
    <property type="entry name" value="INTERCELLULAR ADHESION MOLECULE"/>
    <property type="match status" value="1"/>
</dbReference>
<dbReference type="OrthoDB" id="6250964at2759"/>
<protein>
    <submittedName>
        <fullName evidence="16">Intercellular adhesion molecule 1-like</fullName>
    </submittedName>
</protein>